<dbReference type="CDD" id="cd00207">
    <property type="entry name" value="fer2"/>
    <property type="match status" value="1"/>
</dbReference>
<feature type="domain" description="2Fe-2S ferredoxin-type" evidence="11">
    <location>
        <begin position="1"/>
        <end position="78"/>
    </location>
</feature>
<keyword evidence="10" id="KW-0874">Quinone</keyword>
<evidence type="ECO:0000259" key="11">
    <source>
        <dbReference type="PROSITE" id="PS51085"/>
    </source>
</evidence>
<dbReference type="PROSITE" id="PS51085">
    <property type="entry name" value="2FE2S_FER_2"/>
    <property type="match status" value="1"/>
</dbReference>
<dbReference type="GO" id="GO:0046872">
    <property type="term" value="F:metal ion binding"/>
    <property type="evidence" value="ECO:0007669"/>
    <property type="project" value="UniProtKB-UniRule"/>
</dbReference>
<accession>A0A4Y1YK36</accession>
<keyword evidence="10" id="KW-0001">2Fe-2S</keyword>
<dbReference type="FunFam" id="3.30.200.210:FF:000002">
    <property type="entry name" value="NADH-ubiquinone oxidoreductase 75 kDa subunit"/>
    <property type="match status" value="1"/>
</dbReference>
<feature type="domain" description="4Fe-4S His(Cys)3-ligated-type" evidence="13">
    <location>
        <begin position="78"/>
        <end position="117"/>
    </location>
</feature>
<dbReference type="Gene3D" id="3.30.70.20">
    <property type="match status" value="1"/>
</dbReference>
<name>A0A4Y1YK36_9PROT</name>
<gene>
    <name evidence="14" type="ORF">Nstercoris_00626</name>
</gene>
<dbReference type="Gene3D" id="3.40.50.740">
    <property type="match status" value="1"/>
</dbReference>
<evidence type="ECO:0000256" key="1">
    <source>
        <dbReference type="ARBA" id="ARBA00001966"/>
    </source>
</evidence>
<comment type="cofactor">
    <cofactor evidence="10">
        <name>[2Fe-2S] cluster</name>
        <dbReference type="ChEBI" id="CHEBI:190135"/>
    </cofactor>
    <text evidence="10">Binds 1 [2Fe-2S] cluster per subunit.</text>
</comment>
<dbReference type="InterPro" id="IPR054351">
    <property type="entry name" value="NADH_UbQ_OxRdtase_ferredoxin"/>
</dbReference>
<keyword evidence="5 10" id="KW-1278">Translocase</keyword>
<keyword evidence="15" id="KW-1185">Reference proteome</keyword>
<comment type="catalytic activity">
    <reaction evidence="9 10">
        <text>a quinone + NADH + 5 H(+)(in) = a quinol + NAD(+) + 4 H(+)(out)</text>
        <dbReference type="Rhea" id="RHEA:57888"/>
        <dbReference type="ChEBI" id="CHEBI:15378"/>
        <dbReference type="ChEBI" id="CHEBI:24646"/>
        <dbReference type="ChEBI" id="CHEBI:57540"/>
        <dbReference type="ChEBI" id="CHEBI:57945"/>
        <dbReference type="ChEBI" id="CHEBI:132124"/>
    </reaction>
</comment>
<evidence type="ECO:0000256" key="8">
    <source>
        <dbReference type="ARBA" id="ARBA00023027"/>
    </source>
</evidence>
<dbReference type="GO" id="GO:0042773">
    <property type="term" value="P:ATP synthesis coupled electron transport"/>
    <property type="evidence" value="ECO:0007669"/>
    <property type="project" value="InterPro"/>
</dbReference>
<dbReference type="PROSITE" id="PS00641">
    <property type="entry name" value="COMPLEX1_75K_1"/>
    <property type="match status" value="1"/>
</dbReference>
<dbReference type="SUPFAM" id="SSF54862">
    <property type="entry name" value="4Fe-4S ferredoxins"/>
    <property type="match status" value="1"/>
</dbReference>
<dbReference type="PANTHER" id="PTHR43105:SF13">
    <property type="entry name" value="NADH-UBIQUINONE OXIDOREDUCTASE 75 KDA SUBUNIT, MITOCHONDRIAL"/>
    <property type="match status" value="1"/>
</dbReference>
<dbReference type="GO" id="GO:0051537">
    <property type="term" value="F:2 iron, 2 sulfur cluster binding"/>
    <property type="evidence" value="ECO:0007669"/>
    <property type="project" value="UniProtKB-UniRule"/>
</dbReference>
<dbReference type="AlphaFoldDB" id="A0A4Y1YK36"/>
<dbReference type="KEGG" id="nst:Nstercoris_00626"/>
<keyword evidence="6 10" id="KW-0408">Iron</keyword>
<dbReference type="InterPro" id="IPR036010">
    <property type="entry name" value="2Fe-2S_ferredoxin-like_sf"/>
</dbReference>
<dbReference type="Pfam" id="PF22117">
    <property type="entry name" value="Fer4_Nqo3"/>
    <property type="match status" value="1"/>
</dbReference>
<dbReference type="SMART" id="SM00929">
    <property type="entry name" value="NADH-G_4Fe-4S_3"/>
    <property type="match status" value="1"/>
</dbReference>
<dbReference type="InterPro" id="IPR001041">
    <property type="entry name" value="2Fe-2S_ferredoxin-type"/>
</dbReference>
<dbReference type="InterPro" id="IPR006656">
    <property type="entry name" value="Mopterin_OxRdtase"/>
</dbReference>
<dbReference type="InterPro" id="IPR010228">
    <property type="entry name" value="NADH_UbQ_OxRdtase_Gsu"/>
</dbReference>
<dbReference type="EMBL" id="AP019755">
    <property type="protein sequence ID" value="BBL34394.1"/>
    <property type="molecule type" value="Genomic_DNA"/>
</dbReference>
<evidence type="ECO:0000259" key="12">
    <source>
        <dbReference type="PROSITE" id="PS51669"/>
    </source>
</evidence>
<dbReference type="Gene3D" id="3.30.200.210">
    <property type="match status" value="1"/>
</dbReference>
<evidence type="ECO:0000259" key="13">
    <source>
        <dbReference type="PROSITE" id="PS51839"/>
    </source>
</evidence>
<dbReference type="Proteomes" id="UP000316473">
    <property type="component" value="Chromosome"/>
</dbReference>
<feature type="domain" description="4Fe-4S Mo/W bis-MGD-type" evidence="12">
    <location>
        <begin position="215"/>
        <end position="271"/>
    </location>
</feature>
<dbReference type="Pfam" id="PF10588">
    <property type="entry name" value="NADH-G_4Fe-4S_3"/>
    <property type="match status" value="1"/>
</dbReference>
<proteinExistence type="inferred from homology"/>
<dbReference type="EC" id="7.1.1.-" evidence="10"/>
<evidence type="ECO:0000256" key="6">
    <source>
        <dbReference type="ARBA" id="ARBA00023004"/>
    </source>
</evidence>
<dbReference type="InterPro" id="IPR000283">
    <property type="entry name" value="NADH_UbQ_OxRdtase_75kDa_su_CS"/>
</dbReference>
<organism evidence="14 15">
    <name type="scientific">Nitrosomonas stercoris</name>
    <dbReference type="NCBI Taxonomy" id="1444684"/>
    <lineage>
        <taxon>Bacteria</taxon>
        <taxon>Pseudomonadati</taxon>
        <taxon>Pseudomonadota</taxon>
        <taxon>Betaproteobacteria</taxon>
        <taxon>Nitrosomonadales</taxon>
        <taxon>Nitrosomonadaceae</taxon>
        <taxon>Nitrosomonas</taxon>
    </lineage>
</organism>
<dbReference type="PROSITE" id="PS00642">
    <property type="entry name" value="COMPLEX1_75K_2"/>
    <property type="match status" value="1"/>
</dbReference>
<dbReference type="GO" id="GO:0008137">
    <property type="term" value="F:NADH dehydrogenase (ubiquinone) activity"/>
    <property type="evidence" value="ECO:0007669"/>
    <property type="project" value="UniProtKB-UniRule"/>
</dbReference>
<dbReference type="NCBIfam" id="TIGR01973">
    <property type="entry name" value="NuoG"/>
    <property type="match status" value="1"/>
</dbReference>
<evidence type="ECO:0000256" key="4">
    <source>
        <dbReference type="ARBA" id="ARBA00022723"/>
    </source>
</evidence>
<dbReference type="PANTHER" id="PTHR43105">
    <property type="entry name" value="RESPIRATORY NITRATE REDUCTASE"/>
    <property type="match status" value="1"/>
</dbReference>
<dbReference type="SUPFAM" id="SSF54292">
    <property type="entry name" value="2Fe-2S ferredoxin-like"/>
    <property type="match status" value="1"/>
</dbReference>
<evidence type="ECO:0000256" key="9">
    <source>
        <dbReference type="ARBA" id="ARBA00047712"/>
    </source>
</evidence>
<dbReference type="CDD" id="cd02772">
    <property type="entry name" value="MopB_NDH-1_NuoG2"/>
    <property type="match status" value="1"/>
</dbReference>
<dbReference type="Gene3D" id="3.40.228.10">
    <property type="entry name" value="Dimethylsulfoxide Reductase, domain 2"/>
    <property type="match status" value="1"/>
</dbReference>
<dbReference type="GO" id="GO:0016020">
    <property type="term" value="C:membrane"/>
    <property type="evidence" value="ECO:0007669"/>
    <property type="project" value="InterPro"/>
</dbReference>
<sequence length="799" mass="87459">MINIEIDGKQIAVEKGSTVMDAAKKVGVYIPHFCYHKKLSIAANCRMCLVEVEKAPKPLPACATPVAEGMKVSTHSQTAVTAQKGVMEFLLINHPLDCPICDQGGECQLQDLAVGYGESGSRYIEAKRSVTNKNLGPLISTDMTRCIHCTRCVRFGQEIAGIMELGMAGRGEHAEILTFVGKTVDSELSGNVIDLCPVGALVSKPFRYTARTWELSRRKSISPHTGLGSNLVVQVKNNRVMRVLPRENEAVNECWLSDKDRFSYEGLNSEDRLTTPMIRKSGEWQTCDWEEALTYTAEGIKDAIDQHGVKSIGALGSAHSTVEELYLLRKLMHDLGSFNIDHRIRQSDFGADAVLKGIPWLGTQIADILQQKAILVVGSTLRKDHPLLAQRMRQAAKQGMQLSVINPIDDELLIPVAHKNIVAPSAMLDAVLQVLKAASEIKNVFVPEQIASAVQQINVSKQAKEIATSLIEHSPATVFLGNLAQHHPRYTDLLQAVQALSEITGAKFGVLGEAANSVGAYFAGMVPWNVAVDNSNSKESGLNAGQMLGWSSSDAVPSCKTYILLNIEPELDCYDAQQALKTLHSAEFVVALSSYKGKIPDYADVILPISPFTETSGTFINTEGRIQSFQGVVSPRGETRPAWKILRVLGNMLQVDGFEYDSPEEVRTEVIPEEQEFISNLDNSLSTLSTIEKSNLENGVIERIGEIPIYQADPIVRRAESLQKTHDAVSPVAFASTHLLTRLGIAANEVVKIKQQNETVQLTIFADDKLPDNCVRLACAHPQTSRLGAMFGEIELEKL</sequence>
<keyword evidence="4 10" id="KW-0479">Metal-binding</keyword>
<protein>
    <recommendedName>
        <fullName evidence="10">NADH-quinone oxidoreductase</fullName>
        <ecNumber evidence="10">7.1.1.-</ecNumber>
    </recommendedName>
</protein>
<dbReference type="Pfam" id="PF22151">
    <property type="entry name" value="Fer4_NDSU1"/>
    <property type="match status" value="1"/>
</dbReference>
<dbReference type="GO" id="GO:0016651">
    <property type="term" value="F:oxidoreductase activity, acting on NAD(P)H"/>
    <property type="evidence" value="ECO:0007669"/>
    <property type="project" value="InterPro"/>
</dbReference>
<dbReference type="SUPFAM" id="SSF53706">
    <property type="entry name" value="Formate dehydrogenase/DMSO reductase, domains 1-3"/>
    <property type="match status" value="1"/>
</dbReference>
<keyword evidence="3 10" id="KW-0004">4Fe-4S</keyword>
<evidence type="ECO:0000313" key="14">
    <source>
        <dbReference type="EMBL" id="BBL34394.1"/>
    </source>
</evidence>
<keyword evidence="7 10" id="KW-0411">Iron-sulfur</keyword>
<keyword evidence="8 10" id="KW-0520">NAD</keyword>
<evidence type="ECO:0000313" key="15">
    <source>
        <dbReference type="Proteomes" id="UP000316473"/>
    </source>
</evidence>
<comment type="cofactor">
    <cofactor evidence="1 10">
        <name>[4Fe-4S] cluster</name>
        <dbReference type="ChEBI" id="CHEBI:49883"/>
    </cofactor>
</comment>
<evidence type="ECO:0000256" key="7">
    <source>
        <dbReference type="ARBA" id="ARBA00023014"/>
    </source>
</evidence>
<comment type="similarity">
    <text evidence="2 10">Belongs to the complex I 75 kDa subunit family.</text>
</comment>
<evidence type="ECO:0000256" key="2">
    <source>
        <dbReference type="ARBA" id="ARBA00005404"/>
    </source>
</evidence>
<dbReference type="FunFam" id="3.10.20.740:FF:000001">
    <property type="entry name" value="NADH-quinone oxidoreductase subunit G"/>
    <property type="match status" value="1"/>
</dbReference>
<dbReference type="InterPro" id="IPR006963">
    <property type="entry name" value="Mopterin_OxRdtase_4Fe-4S_dom"/>
</dbReference>
<dbReference type="Pfam" id="PF00384">
    <property type="entry name" value="Molybdopterin"/>
    <property type="match status" value="1"/>
</dbReference>
<dbReference type="GO" id="GO:0048038">
    <property type="term" value="F:quinone binding"/>
    <property type="evidence" value="ECO:0007669"/>
    <property type="project" value="UniProtKB-UniRule"/>
</dbReference>
<evidence type="ECO:0000256" key="10">
    <source>
        <dbReference type="RuleBase" id="RU003525"/>
    </source>
</evidence>
<dbReference type="InterPro" id="IPR050123">
    <property type="entry name" value="Prok_molybdopt-oxidoreductase"/>
</dbReference>
<evidence type="ECO:0000256" key="5">
    <source>
        <dbReference type="ARBA" id="ARBA00022967"/>
    </source>
</evidence>
<dbReference type="FunFam" id="3.30.70.20:FF:000002">
    <property type="entry name" value="NADH-ubiquinone oxidoreductase 75 kDa subunit"/>
    <property type="match status" value="1"/>
</dbReference>
<dbReference type="PROSITE" id="PS51839">
    <property type="entry name" value="4FE4S_HC3"/>
    <property type="match status" value="1"/>
</dbReference>
<evidence type="ECO:0000256" key="3">
    <source>
        <dbReference type="ARBA" id="ARBA00022485"/>
    </source>
</evidence>
<reference evidence="14 15" key="1">
    <citation type="submission" date="2019-06" db="EMBL/GenBank/DDBJ databases">
        <title>Nitrosomonas stercoris KYUHI-S whole genome shotgun sequence.</title>
        <authorList>
            <person name="Nakagawa T."/>
            <person name="Tsuchiya Y."/>
            <person name="Takahashi R."/>
        </authorList>
    </citation>
    <scope>NUCLEOTIDE SEQUENCE [LARGE SCALE GENOMIC DNA]</scope>
    <source>
        <strain evidence="14 15">KYUHI-S</strain>
    </source>
</reference>
<dbReference type="InterPro" id="IPR019574">
    <property type="entry name" value="NADH_UbQ_OxRdtase_Gsu_4Fe4S-bd"/>
</dbReference>
<dbReference type="Gene3D" id="3.10.20.740">
    <property type="match status" value="1"/>
</dbReference>
<dbReference type="PROSITE" id="PS51669">
    <property type="entry name" value="4FE4S_MOW_BIS_MGD"/>
    <property type="match status" value="1"/>
</dbReference>
<dbReference type="Pfam" id="PF13510">
    <property type="entry name" value="Fer2_4"/>
    <property type="match status" value="1"/>
</dbReference>
<dbReference type="PROSITE" id="PS00643">
    <property type="entry name" value="COMPLEX1_75K_3"/>
    <property type="match status" value="1"/>
</dbReference>
<dbReference type="GO" id="GO:0051539">
    <property type="term" value="F:4 iron, 4 sulfur cluster binding"/>
    <property type="evidence" value="ECO:0007669"/>
    <property type="project" value="UniProtKB-KW"/>
</dbReference>
<comment type="function">
    <text evidence="10">NDH-1 shuttles electrons from NADH, via FMN and iron-sulfur (Fe-S) centers, to quinones in the respiratory chain. Couples the redox reaction to proton translocation (for every two electrons transferred, four hydrogen ions are translocated across the cytoplasmic membrane), and thus conserves the redox energy in a proton gradient.</text>
</comment>